<dbReference type="InterPro" id="IPR016061">
    <property type="entry name" value="Pro-tRNA_ligase_II_C"/>
</dbReference>
<dbReference type="Gene3D" id="3.40.50.800">
    <property type="entry name" value="Anticodon-binding domain"/>
    <property type="match status" value="1"/>
</dbReference>
<organism evidence="12 13">
    <name type="scientific">Helicostylum pulchrum</name>
    <dbReference type="NCBI Taxonomy" id="562976"/>
    <lineage>
        <taxon>Eukaryota</taxon>
        <taxon>Fungi</taxon>
        <taxon>Fungi incertae sedis</taxon>
        <taxon>Mucoromycota</taxon>
        <taxon>Mucoromycotina</taxon>
        <taxon>Mucoromycetes</taxon>
        <taxon>Mucorales</taxon>
        <taxon>Mucorineae</taxon>
        <taxon>Mucoraceae</taxon>
        <taxon>Helicostylum</taxon>
    </lineage>
</organism>
<evidence type="ECO:0000256" key="3">
    <source>
        <dbReference type="ARBA" id="ARBA00022598"/>
    </source>
</evidence>
<dbReference type="SUPFAM" id="SSF64586">
    <property type="entry name" value="C-terminal domain of ProRS"/>
    <property type="match status" value="1"/>
</dbReference>
<comment type="similarity">
    <text evidence="1">Belongs to the class-II aminoacyl-tRNA synthetase family.</text>
</comment>
<evidence type="ECO:0000313" key="12">
    <source>
        <dbReference type="EMBL" id="GAA5806034.1"/>
    </source>
</evidence>
<keyword evidence="3" id="KW-0436">Ligase</keyword>
<dbReference type="HAMAP" id="MF_01571">
    <property type="entry name" value="Pro_tRNA_synth_type3"/>
    <property type="match status" value="1"/>
</dbReference>
<evidence type="ECO:0000256" key="2">
    <source>
        <dbReference type="ARBA" id="ARBA00012831"/>
    </source>
</evidence>
<keyword evidence="13" id="KW-1185">Reference proteome</keyword>
<dbReference type="CDD" id="cd00778">
    <property type="entry name" value="ProRS_core_arch_euk"/>
    <property type="match status" value="1"/>
</dbReference>
<evidence type="ECO:0000256" key="10">
    <source>
        <dbReference type="SAM" id="MobiDB-lite"/>
    </source>
</evidence>
<dbReference type="SUPFAM" id="SSF55681">
    <property type="entry name" value="Class II aaRS and biotin synthetases"/>
    <property type="match status" value="1"/>
</dbReference>
<evidence type="ECO:0000256" key="7">
    <source>
        <dbReference type="ARBA" id="ARBA00023146"/>
    </source>
</evidence>
<dbReference type="PANTHER" id="PTHR43382">
    <property type="entry name" value="PROLYL-TRNA SYNTHETASE"/>
    <property type="match status" value="1"/>
</dbReference>
<dbReference type="Gene3D" id="3.90.960.10">
    <property type="entry name" value="YbaK/aminoacyl-tRNA synthetase-associated domain"/>
    <property type="match status" value="1"/>
</dbReference>
<dbReference type="NCBIfam" id="TIGR00408">
    <property type="entry name" value="proS_fam_I"/>
    <property type="match status" value="1"/>
</dbReference>
<feature type="region of interest" description="Disordered" evidence="10">
    <location>
        <begin position="658"/>
        <end position="686"/>
    </location>
</feature>
<evidence type="ECO:0000256" key="8">
    <source>
        <dbReference type="ARBA" id="ARBA00029731"/>
    </source>
</evidence>
<dbReference type="InterPro" id="IPR002314">
    <property type="entry name" value="aa-tRNA-synt_IIb"/>
</dbReference>
<dbReference type="InterPro" id="IPR004499">
    <property type="entry name" value="Pro-tRNA-ligase_IIa_arc-type"/>
</dbReference>
<dbReference type="PROSITE" id="PS50862">
    <property type="entry name" value="AA_TRNA_LIGASE_II"/>
    <property type="match status" value="1"/>
</dbReference>
<dbReference type="SMART" id="SM00946">
    <property type="entry name" value="ProRS-C_1"/>
    <property type="match status" value="1"/>
</dbReference>
<evidence type="ECO:0000256" key="6">
    <source>
        <dbReference type="ARBA" id="ARBA00022917"/>
    </source>
</evidence>
<evidence type="ECO:0000256" key="1">
    <source>
        <dbReference type="ARBA" id="ARBA00008226"/>
    </source>
</evidence>
<dbReference type="PANTHER" id="PTHR43382:SF2">
    <property type="entry name" value="BIFUNCTIONAL GLUTAMATE_PROLINE--TRNA LIGASE"/>
    <property type="match status" value="1"/>
</dbReference>
<dbReference type="Pfam" id="PF04073">
    <property type="entry name" value="tRNA_edit"/>
    <property type="match status" value="1"/>
</dbReference>
<dbReference type="EC" id="6.1.1.15" evidence="2"/>
<dbReference type="Pfam" id="PF09180">
    <property type="entry name" value="ProRS-C_1"/>
    <property type="match status" value="1"/>
</dbReference>
<dbReference type="InterPro" id="IPR006195">
    <property type="entry name" value="aa-tRNA-synth_II"/>
</dbReference>
<dbReference type="SUPFAM" id="SSF52954">
    <property type="entry name" value="Class II aaRS ABD-related"/>
    <property type="match status" value="1"/>
</dbReference>
<dbReference type="Pfam" id="PF03129">
    <property type="entry name" value="HGTP_anticodon"/>
    <property type="match status" value="1"/>
</dbReference>
<dbReference type="Proteomes" id="UP001476247">
    <property type="component" value="Unassembled WGS sequence"/>
</dbReference>
<sequence>MSDIVSEALRKLSISAQVISHEPVTDAASWVQALKTQDVPKFELTKTLILKPKTAKTAAVTPVVVIALESSETNATAIGKKLSLKDCRFANEDLLSTTFEATKDNVSPFSLSNVKDLSLVRLVLDAELNGADTLLAFHPNDAAKTIFVTVDQLKSYLASIGKEFVEIDFKALAAAKPAAAGEKPAAKAPKAKKEVATAAASAEDTNQMGLGCKKEEDFSKWYQQVLTKSEMLEYYDVSGCYILRPLAYNVWKEITNFFDAEITEMGVEDTYFPMFVSNRVLQREKDHIEGFAPEVAWVTKAGNSDLEEPIAIRPTSETVMYPYFSKWIRSHRDLPFRINQWCSVVRWEFKNPQPFLRTREFLWQEGHTAHLTLKDAGIEVRQILDLYEQVYNDLLALPVVKGVKSEKERFAGGYYTTTVEGFIPTTGRAIQGGTSHCLGQNFSKMFNITVEDPNAPANATEEAKKLHVWQNSWGLSTRTIGVMVMTHGDDKGLVMPPRVALIQTVIVPCGLTVKTTKEESDKIFDACKDVAARLKKSGVKSKADLRDNYTPGFKFNHWEIRGVPLRLELGPKDLQKNQVTCVRRDTGVKFTCSLDNLEAEIKQALDTIQSDMYKKAAKKMEESIVRVNKWEDFVPTLNQKKLLLVPWCDRMACEDDIKERSTRSANDEEEEDEKAPSMGAKSLCNPFNQPTEDPIVPGVTKCVACEHDAKHFMLFGRSY</sequence>
<dbReference type="PRINTS" id="PR01046">
    <property type="entry name" value="TRNASYNTHPRO"/>
</dbReference>
<dbReference type="InterPro" id="IPR004154">
    <property type="entry name" value="Anticodon-bd"/>
</dbReference>
<proteinExistence type="inferred from homology"/>
<reference evidence="12 13" key="1">
    <citation type="submission" date="2024-04" db="EMBL/GenBank/DDBJ databases">
        <title>genome sequences of Mucor flavus KT1a and Helicostylum pulchrum KT1b strains isolation_sourced from the surface of a dry-aged beef.</title>
        <authorList>
            <person name="Toyotome T."/>
            <person name="Hosono M."/>
            <person name="Torimaru M."/>
            <person name="Fukuda K."/>
            <person name="Mikami N."/>
        </authorList>
    </citation>
    <scope>NUCLEOTIDE SEQUENCE [LARGE SCALE GENOMIC DNA]</scope>
    <source>
        <strain evidence="12 13">KT1b</strain>
    </source>
</reference>
<dbReference type="Gene3D" id="3.30.930.10">
    <property type="entry name" value="Bira Bifunctional Protein, Domain 2"/>
    <property type="match status" value="1"/>
</dbReference>
<accession>A0ABP9YGE3</accession>
<protein>
    <recommendedName>
        <fullName evidence="2">proline--tRNA ligase</fullName>
        <ecNumber evidence="2">6.1.1.15</ecNumber>
    </recommendedName>
    <alternativeName>
        <fullName evidence="8">Prolyl-tRNA synthetase</fullName>
    </alternativeName>
</protein>
<keyword evidence="7" id="KW-0030">Aminoacyl-tRNA synthetase</keyword>
<dbReference type="Pfam" id="PF00587">
    <property type="entry name" value="tRNA-synt_2b"/>
    <property type="match status" value="1"/>
</dbReference>
<comment type="caution">
    <text evidence="12">The sequence shown here is derived from an EMBL/GenBank/DDBJ whole genome shotgun (WGS) entry which is preliminary data.</text>
</comment>
<dbReference type="EMBL" id="BAABUJ010000055">
    <property type="protein sequence ID" value="GAA5806034.1"/>
    <property type="molecule type" value="Genomic_DNA"/>
</dbReference>
<keyword evidence="4" id="KW-0547">Nucleotide-binding</keyword>
<keyword evidence="5" id="KW-0067">ATP-binding</keyword>
<dbReference type="InterPro" id="IPR017449">
    <property type="entry name" value="Pro-tRNA_synth_II"/>
</dbReference>
<evidence type="ECO:0000313" key="13">
    <source>
        <dbReference type="Proteomes" id="UP001476247"/>
    </source>
</evidence>
<dbReference type="InterPro" id="IPR033721">
    <property type="entry name" value="ProRS_core_arch_euk"/>
</dbReference>
<dbReference type="SUPFAM" id="SSF55826">
    <property type="entry name" value="YbaK/ProRS associated domain"/>
    <property type="match status" value="1"/>
</dbReference>
<name>A0ABP9YGE3_9FUNG</name>
<dbReference type="InterPro" id="IPR007214">
    <property type="entry name" value="YbaK/aa-tRNA-synth-assoc-dom"/>
</dbReference>
<dbReference type="InterPro" id="IPR036621">
    <property type="entry name" value="Anticodon-bd_dom_sf"/>
</dbReference>
<gene>
    <name evidence="12" type="ORF">HPULCUR_011562</name>
</gene>
<comment type="catalytic activity">
    <reaction evidence="9">
        <text>tRNA(Pro) + L-proline + ATP = L-prolyl-tRNA(Pro) + AMP + diphosphate</text>
        <dbReference type="Rhea" id="RHEA:14305"/>
        <dbReference type="Rhea" id="RHEA-COMP:9700"/>
        <dbReference type="Rhea" id="RHEA-COMP:9702"/>
        <dbReference type="ChEBI" id="CHEBI:30616"/>
        <dbReference type="ChEBI" id="CHEBI:33019"/>
        <dbReference type="ChEBI" id="CHEBI:60039"/>
        <dbReference type="ChEBI" id="CHEBI:78442"/>
        <dbReference type="ChEBI" id="CHEBI:78532"/>
        <dbReference type="ChEBI" id="CHEBI:456215"/>
        <dbReference type="EC" id="6.1.1.15"/>
    </reaction>
</comment>
<dbReference type="InterPro" id="IPR036754">
    <property type="entry name" value="YbaK/aa-tRNA-synt-asso_dom_sf"/>
</dbReference>
<dbReference type="Gene3D" id="3.30.110.30">
    <property type="entry name" value="C-terminal domain of ProRS"/>
    <property type="match status" value="1"/>
</dbReference>
<evidence type="ECO:0000256" key="9">
    <source>
        <dbReference type="ARBA" id="ARBA00047671"/>
    </source>
</evidence>
<feature type="domain" description="Aminoacyl-transfer RNA synthetases class-II family profile" evidence="11">
    <location>
        <begin position="249"/>
        <end position="496"/>
    </location>
</feature>
<keyword evidence="6" id="KW-0648">Protein biosynthesis</keyword>
<evidence type="ECO:0000259" key="11">
    <source>
        <dbReference type="PROSITE" id="PS50862"/>
    </source>
</evidence>
<evidence type="ECO:0000256" key="5">
    <source>
        <dbReference type="ARBA" id="ARBA00022840"/>
    </source>
</evidence>
<dbReference type="InterPro" id="IPR002316">
    <property type="entry name" value="Pro-tRNA-ligase_IIa"/>
</dbReference>
<dbReference type="CDD" id="cd00862">
    <property type="entry name" value="ProRS_anticodon_zinc"/>
    <property type="match status" value="1"/>
</dbReference>
<evidence type="ECO:0000256" key="4">
    <source>
        <dbReference type="ARBA" id="ARBA00022741"/>
    </source>
</evidence>
<dbReference type="InterPro" id="IPR045864">
    <property type="entry name" value="aa-tRNA-synth_II/BPL/LPL"/>
</dbReference>